<evidence type="ECO:0000313" key="1">
    <source>
        <dbReference type="EMBL" id="XFU26535.1"/>
    </source>
</evidence>
<reference evidence="1 2" key="2">
    <citation type="submission" date="2024-08" db="EMBL/GenBank/DDBJ databases">
        <title>Phylogenomic analyses of a clade within the roseobacter group suggest taxonomic reassignments of species of the genera Aestuariivita, Citreicella, Loktanella, Nautella, Pelagibaca, Ruegeria, Thalassobius, Thiobacimonas and Tropicibacter, and the proposal o.</title>
        <authorList>
            <person name="Jeon C.O."/>
        </authorList>
    </citation>
    <scope>NUCLEOTIDE SEQUENCE [LARGE SCALE GENOMIC DNA]</scope>
    <source>
        <strain evidence="1 2">SS1-5</strain>
    </source>
</reference>
<dbReference type="EMBL" id="CP151767">
    <property type="protein sequence ID" value="XFU26535.1"/>
    <property type="molecule type" value="Genomic_DNA"/>
</dbReference>
<dbReference type="Proteomes" id="UP001470809">
    <property type="component" value="Chromosome"/>
</dbReference>
<name>A0ABZ3JBK5_9RHOB</name>
<reference evidence="2" key="1">
    <citation type="submission" date="2024-04" db="EMBL/GenBank/DDBJ databases">
        <title>Phylogenomic analyses of a clade within the roseobacter group suggest taxonomic reassignments of species of the genera Aestuariivita, Citreicella, Loktanella, Nautella, Pelagibaca, Ruegeria, Thalassobius, Thiobacimonas and Tropicibacter, and the proposal o.</title>
        <authorList>
            <person name="Jeon C.O."/>
        </authorList>
    </citation>
    <scope>NUCLEOTIDE SEQUENCE [LARGE SCALE GENOMIC DNA]</scope>
    <source>
        <strain evidence="2">SS1-5</strain>
    </source>
</reference>
<protein>
    <recommendedName>
        <fullName evidence="3">Nitrogen fixation protein</fullName>
    </recommendedName>
</protein>
<proteinExistence type="predicted"/>
<gene>
    <name evidence="1" type="ORF">AABB31_23360</name>
</gene>
<evidence type="ECO:0008006" key="3">
    <source>
        <dbReference type="Google" id="ProtNLM"/>
    </source>
</evidence>
<dbReference type="RefSeq" id="WP_373635167.1">
    <property type="nucleotide sequence ID" value="NZ_CP151767.2"/>
</dbReference>
<sequence>MLLTCPIAPCAPGAKLLGIQRPDGRLLLMHKAAIVDATFDDDARALGPPEDRMRFASACHPSECQHWDGKTCNALSGQGVQPCADANIKDPPPCPIRSTCRWFRQDGSKACGACQKCFTKR</sequence>
<evidence type="ECO:0000313" key="2">
    <source>
        <dbReference type="Proteomes" id="UP001470809"/>
    </source>
</evidence>
<accession>A0ABZ3JBK5</accession>
<organism evidence="1 2">
    <name type="scientific">Yoonia rhodophyticola</name>
    <dbReference type="NCBI Taxonomy" id="3137370"/>
    <lineage>
        <taxon>Bacteria</taxon>
        <taxon>Pseudomonadati</taxon>
        <taxon>Pseudomonadota</taxon>
        <taxon>Alphaproteobacteria</taxon>
        <taxon>Rhodobacterales</taxon>
        <taxon>Paracoccaceae</taxon>
        <taxon>Yoonia</taxon>
    </lineage>
</organism>
<keyword evidence="2" id="KW-1185">Reference proteome</keyword>